<gene>
    <name evidence="2" type="ORF">NDU88_006392</name>
</gene>
<proteinExistence type="predicted"/>
<comment type="caution">
    <text evidence="2">The sequence shown here is derived from an EMBL/GenBank/DDBJ whole genome shotgun (WGS) entry which is preliminary data.</text>
</comment>
<keyword evidence="3" id="KW-1185">Reference proteome</keyword>
<organism evidence="2 3">
    <name type="scientific">Pleurodeles waltl</name>
    <name type="common">Iberian ribbed newt</name>
    <dbReference type="NCBI Taxonomy" id="8319"/>
    <lineage>
        <taxon>Eukaryota</taxon>
        <taxon>Metazoa</taxon>
        <taxon>Chordata</taxon>
        <taxon>Craniata</taxon>
        <taxon>Vertebrata</taxon>
        <taxon>Euteleostomi</taxon>
        <taxon>Amphibia</taxon>
        <taxon>Batrachia</taxon>
        <taxon>Caudata</taxon>
        <taxon>Salamandroidea</taxon>
        <taxon>Salamandridae</taxon>
        <taxon>Pleurodelinae</taxon>
        <taxon>Pleurodeles</taxon>
    </lineage>
</organism>
<dbReference type="EMBL" id="JANPWB010000001">
    <property type="protein sequence ID" value="KAJ1218820.1"/>
    <property type="molecule type" value="Genomic_DNA"/>
</dbReference>
<sequence length="304" mass="32998">MLIAECPDGPTAALIEPAAWASVPTLCSKFVKPDNFIELGKDDPLCLGSPDADRKYPGGTVVSAVTYPEALNAAGVNLPDRNAGVRRVLKPECTERKEAGSSEGDNGVVKERQMSRQNPTLEEEGRNRRMPSISGTQLEDGRGYGEPTSNPASQPETGGWEESRDEQSGHALERAWPIVSAVTYPEALNAAGVNLPDRNVGVRRVLKPECTERKEAGSSEGDGGVVEERQMSRQNPKEEGQHIGTPSISGVQLEDRRRYGQPTSNQESQPETGDWEESRGEQSGHALGRPWPRQPPPGKTDRIK</sequence>
<feature type="region of interest" description="Disordered" evidence="1">
    <location>
        <begin position="91"/>
        <end position="169"/>
    </location>
</feature>
<evidence type="ECO:0000313" key="2">
    <source>
        <dbReference type="EMBL" id="KAJ1218820.1"/>
    </source>
</evidence>
<accession>A0AAV7X3L2</accession>
<evidence type="ECO:0000313" key="3">
    <source>
        <dbReference type="Proteomes" id="UP001066276"/>
    </source>
</evidence>
<feature type="compositionally biased region" description="Polar residues" evidence="1">
    <location>
        <begin position="261"/>
        <end position="271"/>
    </location>
</feature>
<protein>
    <submittedName>
        <fullName evidence="2">Uncharacterized protein</fullName>
    </submittedName>
</protein>
<feature type="compositionally biased region" description="Basic and acidic residues" evidence="1">
    <location>
        <begin position="226"/>
        <end position="241"/>
    </location>
</feature>
<evidence type="ECO:0000256" key="1">
    <source>
        <dbReference type="SAM" id="MobiDB-lite"/>
    </source>
</evidence>
<feature type="compositionally biased region" description="Polar residues" evidence="1">
    <location>
        <begin position="147"/>
        <end position="156"/>
    </location>
</feature>
<dbReference type="Proteomes" id="UP001066276">
    <property type="component" value="Chromosome 1_1"/>
</dbReference>
<feature type="region of interest" description="Disordered" evidence="1">
    <location>
        <begin position="207"/>
        <end position="304"/>
    </location>
</feature>
<feature type="compositionally biased region" description="Basic and acidic residues" evidence="1">
    <location>
        <begin position="207"/>
        <end position="217"/>
    </location>
</feature>
<name>A0AAV7X3L2_PLEWA</name>
<feature type="compositionally biased region" description="Basic and acidic residues" evidence="1">
    <location>
        <begin position="91"/>
        <end position="100"/>
    </location>
</feature>
<dbReference type="AlphaFoldDB" id="A0AAV7X3L2"/>
<reference evidence="2" key="1">
    <citation type="journal article" date="2022" name="bioRxiv">
        <title>Sequencing and chromosome-scale assembly of the giantPleurodeles waltlgenome.</title>
        <authorList>
            <person name="Brown T."/>
            <person name="Elewa A."/>
            <person name="Iarovenko S."/>
            <person name="Subramanian E."/>
            <person name="Araus A.J."/>
            <person name="Petzold A."/>
            <person name="Susuki M."/>
            <person name="Suzuki K.-i.T."/>
            <person name="Hayashi T."/>
            <person name="Toyoda A."/>
            <person name="Oliveira C."/>
            <person name="Osipova E."/>
            <person name="Leigh N.D."/>
            <person name="Simon A."/>
            <person name="Yun M.H."/>
        </authorList>
    </citation>
    <scope>NUCLEOTIDE SEQUENCE</scope>
    <source>
        <strain evidence="2">20211129_DDA</strain>
        <tissue evidence="2">Liver</tissue>
    </source>
</reference>